<dbReference type="Proteomes" id="UP001172386">
    <property type="component" value="Unassembled WGS sequence"/>
</dbReference>
<organism evidence="1 2">
    <name type="scientific">Neophaeococcomyces mojaviensis</name>
    <dbReference type="NCBI Taxonomy" id="3383035"/>
    <lineage>
        <taxon>Eukaryota</taxon>
        <taxon>Fungi</taxon>
        <taxon>Dikarya</taxon>
        <taxon>Ascomycota</taxon>
        <taxon>Pezizomycotina</taxon>
        <taxon>Eurotiomycetes</taxon>
        <taxon>Chaetothyriomycetidae</taxon>
        <taxon>Chaetothyriales</taxon>
        <taxon>Chaetothyriales incertae sedis</taxon>
        <taxon>Neophaeococcomyces</taxon>
    </lineage>
</organism>
<comment type="caution">
    <text evidence="1">The sequence shown here is derived from an EMBL/GenBank/DDBJ whole genome shotgun (WGS) entry which is preliminary data.</text>
</comment>
<proteinExistence type="predicted"/>
<reference evidence="1" key="1">
    <citation type="submission" date="2022-10" db="EMBL/GenBank/DDBJ databases">
        <title>Culturing micro-colonial fungi from biological soil crusts in the Mojave desert and describing Neophaeococcomyces mojavensis, and introducing the new genera and species Taxawa tesnikishii.</title>
        <authorList>
            <person name="Kurbessoian T."/>
            <person name="Stajich J.E."/>
        </authorList>
    </citation>
    <scope>NUCLEOTIDE SEQUENCE</scope>
    <source>
        <strain evidence="1">JES_112</strain>
    </source>
</reference>
<protein>
    <submittedName>
        <fullName evidence="1">Uncharacterized protein</fullName>
    </submittedName>
</protein>
<evidence type="ECO:0000313" key="2">
    <source>
        <dbReference type="Proteomes" id="UP001172386"/>
    </source>
</evidence>
<sequence>MAPTKERGAEDFEFIMTCLKHTNSLPKPDFAQVAAEIGAKSANTCYHRHWRLMNEWGLTSGRSKSAGKALKSTAAAATESTSSPANSEAGAKKRKRSSPEKSAKRATAEASTDEEGAGDVETPIKRKKGKVAVEVVDVEFDTIKEED</sequence>
<keyword evidence="2" id="KW-1185">Reference proteome</keyword>
<gene>
    <name evidence="1" type="ORF">H2198_006316</name>
</gene>
<evidence type="ECO:0000313" key="1">
    <source>
        <dbReference type="EMBL" id="KAJ9654649.1"/>
    </source>
</evidence>
<dbReference type="EMBL" id="JAPDRQ010000115">
    <property type="protein sequence ID" value="KAJ9654649.1"/>
    <property type="molecule type" value="Genomic_DNA"/>
</dbReference>
<accession>A0ACC3A3D4</accession>
<name>A0ACC3A3D4_9EURO</name>